<reference evidence="2 3" key="1">
    <citation type="journal article" date="2013" name="Genome Announc.">
        <title>Draft Genome Sequence of Methylophaga lonarensis MPLT, a Haloalkaliphilic (Non-Methane-Utilizing) Methylotroph.</title>
        <authorList>
            <person name="Shetty S.A."/>
            <person name="Marathe N.P."/>
            <person name="Munot H."/>
            <person name="Antony C.P."/>
            <person name="Dhotre D.P."/>
            <person name="Murrell J.C."/>
            <person name="Shouche Y.S."/>
        </authorList>
    </citation>
    <scope>NUCLEOTIDE SEQUENCE [LARGE SCALE GENOMIC DNA]</scope>
    <source>
        <strain evidence="2 3">MPL</strain>
    </source>
</reference>
<dbReference type="RefSeq" id="WP_009725916.1">
    <property type="nucleotide sequence ID" value="NZ_APHR01000020.1"/>
</dbReference>
<dbReference type="AlphaFoldDB" id="M7NXN0"/>
<dbReference type="Pfam" id="PF05751">
    <property type="entry name" value="FixH"/>
    <property type="match status" value="1"/>
</dbReference>
<organism evidence="2 3">
    <name type="scientific">Methylophaga lonarensis MPL</name>
    <dbReference type="NCBI Taxonomy" id="1286106"/>
    <lineage>
        <taxon>Bacteria</taxon>
        <taxon>Pseudomonadati</taxon>
        <taxon>Pseudomonadota</taxon>
        <taxon>Gammaproteobacteria</taxon>
        <taxon>Thiotrichales</taxon>
        <taxon>Piscirickettsiaceae</taxon>
        <taxon>Methylophaga</taxon>
    </lineage>
</organism>
<dbReference type="OrthoDB" id="5295180at2"/>
<dbReference type="STRING" id="1286106.MPL1_04492"/>
<evidence type="ECO:0000313" key="2">
    <source>
        <dbReference type="EMBL" id="EMR13548.1"/>
    </source>
</evidence>
<feature type="transmembrane region" description="Helical" evidence="1">
    <location>
        <begin position="15"/>
        <end position="38"/>
    </location>
</feature>
<evidence type="ECO:0000256" key="1">
    <source>
        <dbReference type="SAM" id="Phobius"/>
    </source>
</evidence>
<evidence type="ECO:0000313" key="3">
    <source>
        <dbReference type="Proteomes" id="UP000012019"/>
    </source>
</evidence>
<comment type="caution">
    <text evidence="2">The sequence shown here is derived from an EMBL/GenBank/DDBJ whole genome shotgun (WGS) entry which is preliminary data.</text>
</comment>
<dbReference type="PATRIC" id="fig|1286106.3.peg.902"/>
<dbReference type="EMBL" id="APHR01000020">
    <property type="protein sequence ID" value="EMR13548.1"/>
    <property type="molecule type" value="Genomic_DNA"/>
</dbReference>
<keyword evidence="1" id="KW-0472">Membrane</keyword>
<keyword evidence="1" id="KW-0812">Transmembrane</keyword>
<dbReference type="InterPro" id="IPR008620">
    <property type="entry name" value="FixH"/>
</dbReference>
<dbReference type="eggNOG" id="COG5456">
    <property type="taxonomic scope" value="Bacteria"/>
</dbReference>
<sequence>MNISQKNSEALKNPWVWAGLAFLCTFVTMNIIFIYHAFSSPPNLVLENFYERGRTYDEMQERLERERELGWSGLIMAPVDSQTGVEQRWEVLIQNKEGEAVQLDTVELFAYRPSDAREDFSVSMHAAENGVYAADINFNLPGNWDIIVEARRGEDEFAITRRMFISRQD</sequence>
<accession>M7NXN0</accession>
<evidence type="ECO:0008006" key="4">
    <source>
        <dbReference type="Google" id="ProtNLM"/>
    </source>
</evidence>
<protein>
    <recommendedName>
        <fullName evidence="4">Nitrogen fixation protein FixH</fullName>
    </recommendedName>
</protein>
<name>M7NXN0_9GAMM</name>
<proteinExistence type="predicted"/>
<gene>
    <name evidence="2" type="ORF">MPL1_04492</name>
</gene>
<keyword evidence="1" id="KW-1133">Transmembrane helix</keyword>
<keyword evidence="3" id="KW-1185">Reference proteome</keyword>
<dbReference type="Proteomes" id="UP000012019">
    <property type="component" value="Unassembled WGS sequence"/>
</dbReference>